<dbReference type="InterPro" id="IPR052159">
    <property type="entry name" value="Competence_DNA_uptake"/>
</dbReference>
<comment type="subcellular location">
    <subcellularLocation>
        <location evidence="1">Cell membrane</location>
        <topology evidence="1">Multi-pass membrane protein</topology>
    </subcellularLocation>
</comment>
<evidence type="ECO:0000256" key="2">
    <source>
        <dbReference type="ARBA" id="ARBA00022475"/>
    </source>
</evidence>
<evidence type="ECO:0000259" key="8">
    <source>
        <dbReference type="Pfam" id="PF13567"/>
    </source>
</evidence>
<dbReference type="Proteomes" id="UP000294564">
    <property type="component" value="Unassembled WGS sequence"/>
</dbReference>
<feature type="transmembrane region" description="Helical" evidence="6">
    <location>
        <begin position="504"/>
        <end position="521"/>
    </location>
</feature>
<keyword evidence="3 6" id="KW-0812">Transmembrane</keyword>
<dbReference type="PANTHER" id="PTHR30619:SF1">
    <property type="entry name" value="RECOMBINATION PROTEIN 2"/>
    <property type="match status" value="1"/>
</dbReference>
<feature type="transmembrane region" description="Helical" evidence="6">
    <location>
        <begin position="6"/>
        <end position="24"/>
    </location>
</feature>
<accession>A0A4R2NPI2</accession>
<keyword evidence="10" id="KW-1185">Reference proteome</keyword>
<keyword evidence="5 6" id="KW-0472">Membrane</keyword>
<gene>
    <name evidence="9" type="ORF">EV195_108196</name>
</gene>
<feature type="transmembrane region" description="Helical" evidence="6">
    <location>
        <begin position="253"/>
        <end position="277"/>
    </location>
</feature>
<keyword evidence="2" id="KW-1003">Cell membrane</keyword>
<dbReference type="OrthoDB" id="9761531at2"/>
<feature type="transmembrane region" description="Helical" evidence="6">
    <location>
        <begin position="337"/>
        <end position="363"/>
    </location>
</feature>
<feature type="domain" description="DUF4131" evidence="8">
    <location>
        <begin position="37"/>
        <end position="187"/>
    </location>
</feature>
<evidence type="ECO:0000256" key="4">
    <source>
        <dbReference type="ARBA" id="ARBA00022989"/>
    </source>
</evidence>
<evidence type="ECO:0000256" key="1">
    <source>
        <dbReference type="ARBA" id="ARBA00004651"/>
    </source>
</evidence>
<dbReference type="GO" id="GO:0005886">
    <property type="term" value="C:plasma membrane"/>
    <property type="evidence" value="ECO:0007669"/>
    <property type="project" value="UniProtKB-SubCell"/>
</dbReference>
<dbReference type="InterPro" id="IPR025405">
    <property type="entry name" value="DUF4131"/>
</dbReference>
<feature type="transmembrane region" description="Helical" evidence="6">
    <location>
        <begin position="383"/>
        <end position="405"/>
    </location>
</feature>
<keyword evidence="4 6" id="KW-1133">Transmembrane helix</keyword>
<protein>
    <submittedName>
        <fullName evidence="9">Competence protein ComEC</fullName>
    </submittedName>
</protein>
<evidence type="ECO:0000256" key="5">
    <source>
        <dbReference type="ARBA" id="ARBA00023136"/>
    </source>
</evidence>
<proteinExistence type="predicted"/>
<dbReference type="PANTHER" id="PTHR30619">
    <property type="entry name" value="DNA INTERNALIZATION/COMPETENCE PROTEIN COMEC/REC2"/>
    <property type="match status" value="1"/>
</dbReference>
<dbReference type="EMBL" id="SLXM01000008">
    <property type="protein sequence ID" value="TCP23723.1"/>
    <property type="molecule type" value="Genomic_DNA"/>
</dbReference>
<feature type="transmembrane region" description="Helical" evidence="6">
    <location>
        <begin position="283"/>
        <end position="316"/>
    </location>
</feature>
<feature type="transmembrane region" description="Helical" evidence="6">
    <location>
        <begin position="59"/>
        <end position="78"/>
    </location>
</feature>
<evidence type="ECO:0000256" key="3">
    <source>
        <dbReference type="ARBA" id="ARBA00022692"/>
    </source>
</evidence>
<feature type="transmembrane region" description="Helical" evidence="6">
    <location>
        <begin position="36"/>
        <end position="53"/>
    </location>
</feature>
<evidence type="ECO:0000313" key="9">
    <source>
        <dbReference type="EMBL" id="TCP23723.1"/>
    </source>
</evidence>
<feature type="transmembrane region" description="Helical" evidence="6">
    <location>
        <begin position="417"/>
        <end position="439"/>
    </location>
</feature>
<evidence type="ECO:0000259" key="7">
    <source>
        <dbReference type="Pfam" id="PF03772"/>
    </source>
</evidence>
<name>A0A4R2NPI2_9FLAO</name>
<dbReference type="Pfam" id="PF03772">
    <property type="entry name" value="Competence"/>
    <property type="match status" value="1"/>
</dbReference>
<dbReference type="RefSeq" id="WP_132795532.1">
    <property type="nucleotide sequence ID" value="NZ_SLXM01000008.1"/>
</dbReference>
<evidence type="ECO:0000256" key="6">
    <source>
        <dbReference type="SAM" id="Phobius"/>
    </source>
</evidence>
<dbReference type="InterPro" id="IPR004477">
    <property type="entry name" value="ComEC_N"/>
</dbReference>
<dbReference type="Pfam" id="PF13567">
    <property type="entry name" value="DUF4131"/>
    <property type="match status" value="1"/>
</dbReference>
<feature type="domain" description="ComEC/Rec2-related protein" evidence="7">
    <location>
        <begin position="229"/>
        <end position="493"/>
    </location>
</feature>
<dbReference type="AlphaFoldDB" id="A0A4R2NPI2"/>
<feature type="transmembrane region" description="Helical" evidence="6">
    <location>
        <begin position="477"/>
        <end position="498"/>
    </location>
</feature>
<dbReference type="NCBIfam" id="TIGR00360">
    <property type="entry name" value="ComEC_N-term"/>
    <property type="match status" value="1"/>
</dbReference>
<organism evidence="9 10">
    <name type="scientific">Tenacibaculum skagerrakense</name>
    <dbReference type="NCBI Taxonomy" id="186571"/>
    <lineage>
        <taxon>Bacteria</taxon>
        <taxon>Pseudomonadati</taxon>
        <taxon>Bacteroidota</taxon>
        <taxon>Flavobacteriia</taxon>
        <taxon>Flavobacteriales</taxon>
        <taxon>Flavobacteriaceae</taxon>
        <taxon>Tenacibaculum</taxon>
    </lineage>
</organism>
<sequence>MVKELSYLPSHILICVIIGIGLQFNFKIWDYGFYQLYIPITILLLVIIIIHLLKRKKLFIFFTSLLYILLGISTTYISSKQNYNNYYKSHIKSTSSLVLKIDEKLKPNNYNHRFIGKVITVDDKKVKGNLIINISKDSKSKEPNIGDLIYTKSIPTEISKPKNPYSFNYKNYLKTKSIEEQLYLNSVDYYIIKNEHPSFINGLAIFKNTLQKKLKNKFSKDVYGIISSLLLGERKEVSKELIKNYADAGAIHILAISGLHIGILVFILSTLLSPLLYFKHGKFIKLFILISLLWLFAVFTGLSASVVRAATMFSFMVIGDSIKQKQPIEHSLISSMLVLLLVNPLFLFDVGFQLSYIAVYSIVKLQPLIVNVWKPKYLILKKIWQLTTVSFAAQIGVLPLSLYYFNQFPSLFIISNLIIIPCLGFILLSGIIIIILILIECTPELIIQSYEYGIQLMNFVIKWLAVQEDFIFKNISLSLIEMLCWYVLMVLFFGFIINKSTKKFIAFLTLVITLQALLITSKYERNTKKELIVFHKNKTSILGIRKSNTLKIYSNLSLNELEKEQSISNYILYEKVSLKVASKKARILSFTDETILSIDSLGVYPKDFQKKAIVHLKHSPKVNLNRLIDSLQPKLIIADGSNYKSYINRWQKTCEKQKTPFHSTQQNGAYILKY</sequence>
<evidence type="ECO:0000313" key="10">
    <source>
        <dbReference type="Proteomes" id="UP000294564"/>
    </source>
</evidence>
<reference evidence="9 10" key="1">
    <citation type="submission" date="2019-03" db="EMBL/GenBank/DDBJ databases">
        <title>Genomic Encyclopedia of Type Strains, Phase IV (KMG-IV): sequencing the most valuable type-strain genomes for metagenomic binning, comparative biology and taxonomic classification.</title>
        <authorList>
            <person name="Goeker M."/>
        </authorList>
    </citation>
    <scope>NUCLEOTIDE SEQUENCE [LARGE SCALE GENOMIC DNA]</scope>
    <source>
        <strain evidence="9 10">DSM 14836</strain>
    </source>
</reference>
<comment type="caution">
    <text evidence="9">The sequence shown here is derived from an EMBL/GenBank/DDBJ whole genome shotgun (WGS) entry which is preliminary data.</text>
</comment>